<dbReference type="EMBL" id="JBBCAQ010000022">
    <property type="protein sequence ID" value="KAK7590938.1"/>
    <property type="molecule type" value="Genomic_DNA"/>
</dbReference>
<evidence type="ECO:0000256" key="9">
    <source>
        <dbReference type="SAM" id="Phobius"/>
    </source>
</evidence>
<dbReference type="GO" id="GO:0005886">
    <property type="term" value="C:plasma membrane"/>
    <property type="evidence" value="ECO:0007669"/>
    <property type="project" value="TreeGrafter"/>
</dbReference>
<organism evidence="10 11">
    <name type="scientific">Parthenolecanium corni</name>
    <dbReference type="NCBI Taxonomy" id="536013"/>
    <lineage>
        <taxon>Eukaryota</taxon>
        <taxon>Metazoa</taxon>
        <taxon>Ecdysozoa</taxon>
        <taxon>Arthropoda</taxon>
        <taxon>Hexapoda</taxon>
        <taxon>Insecta</taxon>
        <taxon>Pterygota</taxon>
        <taxon>Neoptera</taxon>
        <taxon>Paraneoptera</taxon>
        <taxon>Hemiptera</taxon>
        <taxon>Sternorrhyncha</taxon>
        <taxon>Coccoidea</taxon>
        <taxon>Coccidae</taxon>
        <taxon>Parthenolecanium</taxon>
    </lineage>
</organism>
<feature type="transmembrane region" description="Helical" evidence="9">
    <location>
        <begin position="59"/>
        <end position="79"/>
    </location>
</feature>
<evidence type="ECO:0000256" key="6">
    <source>
        <dbReference type="ARBA" id="ARBA00022989"/>
    </source>
</evidence>
<evidence type="ECO:0000256" key="1">
    <source>
        <dbReference type="ARBA" id="ARBA00004141"/>
    </source>
</evidence>
<feature type="transmembrane region" description="Helical" evidence="9">
    <location>
        <begin position="261"/>
        <end position="283"/>
    </location>
</feature>
<keyword evidence="3" id="KW-0813">Transport</keyword>
<keyword evidence="7 9" id="KW-0472">Membrane</keyword>
<dbReference type="PANTHER" id="PTHR11616:SF254">
    <property type="entry name" value="TRANSPORTER"/>
    <property type="match status" value="1"/>
</dbReference>
<evidence type="ECO:0000256" key="8">
    <source>
        <dbReference type="PIRSR" id="PIRSR600175-1"/>
    </source>
</evidence>
<feature type="binding site" evidence="8">
    <location>
        <position position="94"/>
    </location>
    <ligand>
        <name>Na(+)</name>
        <dbReference type="ChEBI" id="CHEBI:29101"/>
        <label>1</label>
    </ligand>
</feature>
<comment type="similarity">
    <text evidence="2">Belongs to the sodium:neurotransmitter symporter (SNF) (TC 2.A.22) family.</text>
</comment>
<evidence type="ECO:0000313" key="10">
    <source>
        <dbReference type="EMBL" id="KAK7590938.1"/>
    </source>
</evidence>
<feature type="transmembrane region" description="Helical" evidence="9">
    <location>
        <begin position="219"/>
        <end position="241"/>
    </location>
</feature>
<dbReference type="GO" id="GO:0035725">
    <property type="term" value="P:sodium ion transmembrane transport"/>
    <property type="evidence" value="ECO:0007669"/>
    <property type="project" value="TreeGrafter"/>
</dbReference>
<keyword evidence="5" id="KW-0769">Symport</keyword>
<feature type="transmembrane region" description="Helical" evidence="9">
    <location>
        <begin position="147"/>
        <end position="168"/>
    </location>
</feature>
<dbReference type="InterPro" id="IPR000175">
    <property type="entry name" value="Na/ntran_symport"/>
</dbReference>
<evidence type="ECO:0000313" key="11">
    <source>
        <dbReference type="Proteomes" id="UP001367676"/>
    </source>
</evidence>
<evidence type="ECO:0000256" key="3">
    <source>
        <dbReference type="ARBA" id="ARBA00022448"/>
    </source>
</evidence>
<dbReference type="PROSITE" id="PS50267">
    <property type="entry name" value="NA_NEUROTRAN_SYMP_3"/>
    <property type="match status" value="1"/>
</dbReference>
<comment type="caution">
    <text evidence="10">The sequence shown here is derived from an EMBL/GenBank/DDBJ whole genome shotgun (WGS) entry which is preliminary data.</text>
</comment>
<accession>A0AAN9TGE9</accession>
<feature type="transmembrane region" description="Helical" evidence="9">
    <location>
        <begin position="12"/>
        <end position="39"/>
    </location>
</feature>
<comment type="subcellular location">
    <subcellularLocation>
        <location evidence="1">Membrane</location>
        <topology evidence="1">Multi-pass membrane protein</topology>
    </subcellularLocation>
</comment>
<sequence length="385" mass="43839">MFHFQVVWFTALFPYLIIAILLVRAVTLEGAWNGILYLISTDFTKLKSAQTWIDGITQIFFGYSLGIGTLPALGSYNRFEHNSFKDSVMTCIVNTLTCILASVITFSILGFMAFSQNTDVDKVVQSGPGLVFITYPEVVLKLPAAPIWAALFFFMLAIIGIDSGFCNVESFITGFVDKWSSVLRPRRKYFAFVICATMFLLGIPMVTQGGVYVFQLFDFYSASGLSLLWVCFFQTIAISWFYGTEKFNDCMYQMMGRRLNWFFTISLQFFAPFIMMAVFLFFAFNYEPVKYGKDYVYPRWGEWLGMTMSALSMIWIPLYMIYYLIRAPGTFMERLKRGITPEAEILAIKRRKKIESVSADVIATTNPVSESKVVLLCASEVKLSA</sequence>
<feature type="binding site" evidence="8">
    <location>
        <position position="162"/>
    </location>
    <ligand>
        <name>Na(+)</name>
        <dbReference type="ChEBI" id="CHEBI:29101"/>
        <label>1</label>
    </ligand>
</feature>
<dbReference type="InterPro" id="IPR037272">
    <property type="entry name" value="SNS_sf"/>
</dbReference>
<dbReference type="PANTHER" id="PTHR11616">
    <property type="entry name" value="SODIUM/CHLORIDE DEPENDENT TRANSPORTER"/>
    <property type="match status" value="1"/>
</dbReference>
<evidence type="ECO:0000256" key="5">
    <source>
        <dbReference type="ARBA" id="ARBA00022847"/>
    </source>
</evidence>
<dbReference type="Pfam" id="PF00209">
    <property type="entry name" value="SNF"/>
    <property type="match status" value="1"/>
</dbReference>
<evidence type="ECO:0000256" key="7">
    <source>
        <dbReference type="ARBA" id="ARBA00023136"/>
    </source>
</evidence>
<reference evidence="10 11" key="1">
    <citation type="submission" date="2024-03" db="EMBL/GenBank/DDBJ databases">
        <title>Adaptation during the transition from Ophiocordyceps entomopathogen to insect associate is accompanied by gene loss and intensified selection.</title>
        <authorList>
            <person name="Ward C.M."/>
            <person name="Onetto C.A."/>
            <person name="Borneman A.R."/>
        </authorList>
    </citation>
    <scope>NUCLEOTIDE SEQUENCE [LARGE SCALE GENOMIC DNA]</scope>
    <source>
        <strain evidence="10">AWRI1</strain>
        <tissue evidence="10">Single Adult Female</tissue>
    </source>
</reference>
<keyword evidence="8" id="KW-0479">Metal-binding</keyword>
<protein>
    <recommendedName>
        <fullName evidence="12">Sodium-and chloride-dependent GABA transporter 1</fullName>
    </recommendedName>
</protein>
<dbReference type="GO" id="GO:0006865">
    <property type="term" value="P:amino acid transport"/>
    <property type="evidence" value="ECO:0007669"/>
    <property type="project" value="TreeGrafter"/>
</dbReference>
<dbReference type="GO" id="GO:0015293">
    <property type="term" value="F:symporter activity"/>
    <property type="evidence" value="ECO:0007669"/>
    <property type="project" value="UniProtKB-KW"/>
</dbReference>
<keyword evidence="8" id="KW-0915">Sodium</keyword>
<dbReference type="SUPFAM" id="SSF161070">
    <property type="entry name" value="SNF-like"/>
    <property type="match status" value="1"/>
</dbReference>
<dbReference type="GO" id="GO:0046872">
    <property type="term" value="F:metal ion binding"/>
    <property type="evidence" value="ECO:0007669"/>
    <property type="project" value="UniProtKB-KW"/>
</dbReference>
<feature type="transmembrane region" description="Helical" evidence="9">
    <location>
        <begin position="303"/>
        <end position="325"/>
    </location>
</feature>
<keyword evidence="6 9" id="KW-1133">Transmembrane helix</keyword>
<feature type="binding site" evidence="8">
    <location>
        <position position="163"/>
    </location>
    <ligand>
        <name>Na(+)</name>
        <dbReference type="ChEBI" id="CHEBI:29101"/>
        <label>1</label>
    </ligand>
</feature>
<evidence type="ECO:0008006" key="12">
    <source>
        <dbReference type="Google" id="ProtNLM"/>
    </source>
</evidence>
<feature type="transmembrane region" description="Helical" evidence="9">
    <location>
        <begin position="189"/>
        <end position="207"/>
    </location>
</feature>
<evidence type="ECO:0000256" key="4">
    <source>
        <dbReference type="ARBA" id="ARBA00022692"/>
    </source>
</evidence>
<evidence type="ECO:0000256" key="2">
    <source>
        <dbReference type="ARBA" id="ARBA00006459"/>
    </source>
</evidence>
<dbReference type="PRINTS" id="PR00176">
    <property type="entry name" value="NANEUSMPORT"/>
</dbReference>
<name>A0AAN9TGE9_9HEMI</name>
<dbReference type="Proteomes" id="UP001367676">
    <property type="component" value="Unassembled WGS sequence"/>
</dbReference>
<gene>
    <name evidence="10" type="ORF">V9T40_002551</name>
</gene>
<keyword evidence="11" id="KW-1185">Reference proteome</keyword>
<feature type="transmembrane region" description="Helical" evidence="9">
    <location>
        <begin position="91"/>
        <end position="114"/>
    </location>
</feature>
<proteinExistence type="inferred from homology"/>
<dbReference type="AlphaFoldDB" id="A0AAN9TGE9"/>
<keyword evidence="4 9" id="KW-0812">Transmembrane</keyword>